<feature type="repeat" description="ANK" evidence="2">
    <location>
        <begin position="1159"/>
        <end position="1188"/>
    </location>
</feature>
<organism evidence="5 6">
    <name type="scientific">Penicillium brevicompactum</name>
    <dbReference type="NCBI Taxonomy" id="5074"/>
    <lineage>
        <taxon>Eukaryota</taxon>
        <taxon>Fungi</taxon>
        <taxon>Dikarya</taxon>
        <taxon>Ascomycota</taxon>
        <taxon>Pezizomycotina</taxon>
        <taxon>Eurotiomycetes</taxon>
        <taxon>Eurotiomycetidae</taxon>
        <taxon>Eurotiales</taxon>
        <taxon>Aspergillaceae</taxon>
        <taxon>Penicillium</taxon>
    </lineage>
</organism>
<dbReference type="Pfam" id="PF24883">
    <property type="entry name" value="NPHP3_N"/>
    <property type="match status" value="3"/>
</dbReference>
<feature type="compositionally biased region" description="Low complexity" evidence="3">
    <location>
        <begin position="29"/>
        <end position="39"/>
    </location>
</feature>
<feature type="domain" description="Nephrocystin 3-like N-terminal" evidence="4">
    <location>
        <begin position="546"/>
        <end position="592"/>
    </location>
</feature>
<dbReference type="PROSITE" id="PS50088">
    <property type="entry name" value="ANK_REPEAT"/>
    <property type="match status" value="3"/>
</dbReference>
<dbReference type="Gene3D" id="1.25.40.20">
    <property type="entry name" value="Ankyrin repeat-containing domain"/>
    <property type="match status" value="1"/>
</dbReference>
<protein>
    <recommendedName>
        <fullName evidence="4">Nephrocystin 3-like N-terminal domain-containing protein</fullName>
    </recommendedName>
</protein>
<dbReference type="SUPFAM" id="SSF48403">
    <property type="entry name" value="Ankyrin repeat"/>
    <property type="match status" value="1"/>
</dbReference>
<name>A0A9W9RP91_PENBR</name>
<accession>A0A9W9RP91</accession>
<dbReference type="EMBL" id="JAPZBR010000002">
    <property type="protein sequence ID" value="KAJ5362539.1"/>
    <property type="molecule type" value="Genomic_DNA"/>
</dbReference>
<evidence type="ECO:0000259" key="4">
    <source>
        <dbReference type="Pfam" id="PF24883"/>
    </source>
</evidence>
<dbReference type="Pfam" id="PF12796">
    <property type="entry name" value="Ank_2"/>
    <property type="match status" value="2"/>
</dbReference>
<proteinExistence type="predicted"/>
<reference evidence="5" key="1">
    <citation type="submission" date="2022-12" db="EMBL/GenBank/DDBJ databases">
        <authorList>
            <person name="Petersen C."/>
        </authorList>
    </citation>
    <scope>NUCLEOTIDE SEQUENCE</scope>
    <source>
        <strain evidence="5">IBT 35675</strain>
    </source>
</reference>
<gene>
    <name evidence="5" type="ORF">N7541_003383</name>
</gene>
<dbReference type="InterPro" id="IPR056884">
    <property type="entry name" value="NPHP3-like_N"/>
</dbReference>
<evidence type="ECO:0000256" key="3">
    <source>
        <dbReference type="SAM" id="MobiDB-lite"/>
    </source>
</evidence>
<dbReference type="InterPro" id="IPR027417">
    <property type="entry name" value="P-loop_NTPase"/>
</dbReference>
<keyword evidence="6" id="KW-1185">Reference proteome</keyword>
<keyword evidence="2" id="KW-0040">ANK repeat</keyword>
<keyword evidence="1" id="KW-0677">Repeat</keyword>
<dbReference type="Proteomes" id="UP001148299">
    <property type="component" value="Unassembled WGS sequence"/>
</dbReference>
<reference evidence="5" key="2">
    <citation type="journal article" date="2023" name="IMA Fungus">
        <title>Comparative genomic study of the Penicillium genus elucidates a diverse pangenome and 15 lateral gene transfer events.</title>
        <authorList>
            <person name="Petersen C."/>
            <person name="Sorensen T."/>
            <person name="Nielsen M.R."/>
            <person name="Sondergaard T.E."/>
            <person name="Sorensen J.L."/>
            <person name="Fitzpatrick D.A."/>
            <person name="Frisvad J.C."/>
            <person name="Nielsen K.L."/>
        </authorList>
    </citation>
    <scope>NUCLEOTIDE SEQUENCE</scope>
    <source>
        <strain evidence="5">IBT 35675</strain>
    </source>
</reference>
<feature type="repeat" description="ANK" evidence="2">
    <location>
        <begin position="1222"/>
        <end position="1254"/>
    </location>
</feature>
<dbReference type="PROSITE" id="PS50297">
    <property type="entry name" value="ANK_REP_REGION"/>
    <property type="match status" value="2"/>
</dbReference>
<feature type="domain" description="Nephrocystin 3-like N-terminal" evidence="4">
    <location>
        <begin position="623"/>
        <end position="753"/>
    </location>
</feature>
<evidence type="ECO:0000313" key="6">
    <source>
        <dbReference type="Proteomes" id="UP001148299"/>
    </source>
</evidence>
<evidence type="ECO:0000313" key="5">
    <source>
        <dbReference type="EMBL" id="KAJ5362539.1"/>
    </source>
</evidence>
<evidence type="ECO:0000256" key="2">
    <source>
        <dbReference type="PROSITE-ProRule" id="PRU00023"/>
    </source>
</evidence>
<evidence type="ECO:0000256" key="1">
    <source>
        <dbReference type="ARBA" id="ARBA00022737"/>
    </source>
</evidence>
<feature type="repeat" description="ANK" evidence="2">
    <location>
        <begin position="1123"/>
        <end position="1155"/>
    </location>
</feature>
<feature type="domain" description="Nephrocystin 3-like N-terminal" evidence="4">
    <location>
        <begin position="316"/>
        <end position="500"/>
    </location>
</feature>
<comment type="caution">
    <text evidence="5">The sequence shown here is derived from an EMBL/GenBank/DDBJ whole genome shotgun (WGS) entry which is preliminary data.</text>
</comment>
<dbReference type="Gene3D" id="3.40.50.300">
    <property type="entry name" value="P-loop containing nucleotide triphosphate hydrolases"/>
    <property type="match status" value="2"/>
</dbReference>
<feature type="region of interest" description="Disordered" evidence="3">
    <location>
        <begin position="29"/>
        <end position="50"/>
    </location>
</feature>
<dbReference type="PANTHER" id="PTHR10039:SF5">
    <property type="entry name" value="NACHT DOMAIN-CONTAINING PROTEIN"/>
    <property type="match status" value="1"/>
</dbReference>
<dbReference type="InterPro" id="IPR002110">
    <property type="entry name" value="Ankyrin_rpt"/>
</dbReference>
<sequence length="1298" mass="145257">MSEHPDLAMGSQSKGHLRFHHKLGNLFRTSQSSTSQSSSAGSKDTPPKQRFGMFVFQPENAECCVDIVAVHGLGGHYDDTWTWNPAGSNGQEPCNWLKDLFPSEFPNARILSFGYNSAVQFSKSIADIIIQALMEAQVKQGSQPECSDLLNSLQGILFMGTPHQGSGIASLGAIGADMLKAASLGTSTNSTLVKELKENSKTLREISKDFTFAKAGVKIYSFVETEGMENYRGVIVTEHSARLNWPNERVYHLNGSHSTMCKFPNKHDEDYCTVLAVMKQLVDTSKDFISEYLLCLDALARHPQKFDVEPNREGLTWFFESQEFNQWNQNASEILWLSGGPGDEKTTLAFCLLDHLNQNSTFNNHADIAFFTRTRSEERPAPNERPEQLVDCPWVLSTLIAQLLRKSHERRDLVTQHLKLLGPPTPSTIRSPSIFQTSHLWKVLSASIKVLPSQQTIIILDSLDEFETQAIKPFLRNLLGMHRELIAEGVLDCKIILISRPHETIVRELKDVTTLTRDKERQECLRSLRFDEITARRDRLEPGVAGTADWLAYDQEYRSWNDSDHSSLLLIRGKPGSGKSTLAKRILEEKKTHYNLAGLGVPRNSFQTPRPIPFLDSLNVPKSLIEESRSAEVLIADFFYSFRGGKKERSHTLMLRSLLFQLLSQNASLFPLFQHIYREHRSVADQIWKLEDLKSIFASLPSHQASPSRLKIYILLDAMDESFERGRSEILTDLHNLCSSKSSHTFKCLVASRPLRIDEIKDHQSWGEIILEEKNHTDIEKLVQSSLQDMKKSPGLSNIDFSFASDYIAKHAQGVFLWVKLVTNELLELASTGPSQAKLEESLQKQPVELNDFYTMITDRLIKKSDQVVALARKDEVKSDIIDKGAKMLNWVIFTARPLTAEEFRDAIAVPSFPKPFTPDLMFLENNRPSNLNARIKACCGPLIEIRTSVVQLLHLTARDYLLHPDKPAKPFDIDEQKADTEISSCCLRYLCLLASQPQIKNATIWGMQAYDELARCISRFPLLNYVLEYLPRHLKAVIESSTASLELSNFLQLMRKHEILLCLFADWSERFPISRDMHLEPKLDCTQLKLRCLVAAAKQGLTAVVESMAHLNADLNGVDEEIEMTALETSSLHGHMSVVVTLLKFGADVNAIGGYFGSPIQAASFHGHLNVVEELLENGANLYAQAGEYGNALQAASIDGHDRLVRTLLGRGAEPNAQGGRYGTALQAAAVNGYDDMVNILLDCGADPNLEGGQYGNALQAALTNGHNKVAITLLDRGAKPNAVWSGRQSTSISFTK</sequence>
<dbReference type="SMART" id="SM00248">
    <property type="entry name" value="ANK"/>
    <property type="match status" value="6"/>
</dbReference>
<dbReference type="SUPFAM" id="SSF52540">
    <property type="entry name" value="P-loop containing nucleoside triphosphate hydrolases"/>
    <property type="match status" value="2"/>
</dbReference>
<dbReference type="PANTHER" id="PTHR10039">
    <property type="entry name" value="AMELOGENIN"/>
    <property type="match status" value="1"/>
</dbReference>
<dbReference type="InterPro" id="IPR036770">
    <property type="entry name" value="Ankyrin_rpt-contain_sf"/>
</dbReference>